<keyword evidence="2" id="KW-1185">Reference proteome</keyword>
<protein>
    <submittedName>
        <fullName evidence="1">Uncharacterized protein</fullName>
    </submittedName>
</protein>
<name>A0A151XH14_9HYME</name>
<evidence type="ECO:0000313" key="2">
    <source>
        <dbReference type="Proteomes" id="UP000075809"/>
    </source>
</evidence>
<dbReference type="AlphaFoldDB" id="A0A151XH14"/>
<sequence length="106" mass="11853">LSTLATDSPGQLDVFRHDRDALCVDRAQIGVLEETNEVRFRRFLESADGGALETQIGLEILRDFTNQPLERQLPDQQLSRLLISSNFSKSHGTGPIMEITETLLLS</sequence>
<organism evidence="1 2">
    <name type="scientific">Mycetomoellerius zeteki</name>
    <dbReference type="NCBI Taxonomy" id="64791"/>
    <lineage>
        <taxon>Eukaryota</taxon>
        <taxon>Metazoa</taxon>
        <taxon>Ecdysozoa</taxon>
        <taxon>Arthropoda</taxon>
        <taxon>Hexapoda</taxon>
        <taxon>Insecta</taxon>
        <taxon>Pterygota</taxon>
        <taxon>Neoptera</taxon>
        <taxon>Endopterygota</taxon>
        <taxon>Hymenoptera</taxon>
        <taxon>Apocrita</taxon>
        <taxon>Aculeata</taxon>
        <taxon>Formicoidea</taxon>
        <taxon>Formicidae</taxon>
        <taxon>Myrmicinae</taxon>
        <taxon>Mycetomoellerius</taxon>
    </lineage>
</organism>
<proteinExistence type="predicted"/>
<dbReference type="Proteomes" id="UP000075809">
    <property type="component" value="Unassembled WGS sequence"/>
</dbReference>
<evidence type="ECO:0000313" key="1">
    <source>
        <dbReference type="EMBL" id="KYQ59694.1"/>
    </source>
</evidence>
<reference evidence="1 2" key="1">
    <citation type="submission" date="2015-09" db="EMBL/GenBank/DDBJ databases">
        <title>Trachymyrmex zeteki WGS genome.</title>
        <authorList>
            <person name="Nygaard S."/>
            <person name="Hu H."/>
            <person name="Boomsma J."/>
            <person name="Zhang G."/>
        </authorList>
    </citation>
    <scope>NUCLEOTIDE SEQUENCE [LARGE SCALE GENOMIC DNA]</scope>
    <source>
        <strain evidence="1">Tzet28-1</strain>
        <tissue evidence="1">Whole body</tissue>
    </source>
</reference>
<feature type="non-terminal residue" evidence="1">
    <location>
        <position position="1"/>
    </location>
</feature>
<gene>
    <name evidence="1" type="ORF">ALC60_01360</name>
</gene>
<accession>A0A151XH14</accession>
<dbReference type="EMBL" id="KQ982138">
    <property type="protein sequence ID" value="KYQ59694.1"/>
    <property type="molecule type" value="Genomic_DNA"/>
</dbReference>